<gene>
    <name evidence="1" type="ORF">LCGC14_1567310</name>
</gene>
<sequence length="197" mass="23219">MPVYKKIGEFLEFINISNENFTLFEWKPMNSFRRFDLDLNIIKQNPINDIFFHRDKGNMKIVYIRKKNLIYSSGSSPEVQFQLLEALLEYVDLKFNETYDVEVILSYGNFSYSIFNGFKEIIENIIKNFGELDLVKRIHVECRVCNKVLPLFVKKSFITNAESYPVPIVYTHKGHAILCFIDRNFQHRGIELVNITG</sequence>
<protein>
    <submittedName>
        <fullName evidence="1">Uncharacterized protein</fullName>
    </submittedName>
</protein>
<dbReference type="AlphaFoldDB" id="A0A0F9J6Y5"/>
<accession>A0A0F9J6Y5</accession>
<reference evidence="1" key="1">
    <citation type="journal article" date="2015" name="Nature">
        <title>Complex archaea that bridge the gap between prokaryotes and eukaryotes.</title>
        <authorList>
            <person name="Spang A."/>
            <person name="Saw J.H."/>
            <person name="Jorgensen S.L."/>
            <person name="Zaremba-Niedzwiedzka K."/>
            <person name="Martijn J."/>
            <person name="Lind A.E."/>
            <person name="van Eijk R."/>
            <person name="Schleper C."/>
            <person name="Guy L."/>
            <person name="Ettema T.J."/>
        </authorList>
    </citation>
    <scope>NUCLEOTIDE SEQUENCE</scope>
</reference>
<proteinExistence type="predicted"/>
<comment type="caution">
    <text evidence="1">The sequence shown here is derived from an EMBL/GenBank/DDBJ whole genome shotgun (WGS) entry which is preliminary data.</text>
</comment>
<dbReference type="EMBL" id="LAZR01012175">
    <property type="protein sequence ID" value="KKM28179.1"/>
    <property type="molecule type" value="Genomic_DNA"/>
</dbReference>
<name>A0A0F9J6Y5_9ZZZZ</name>
<organism evidence="1">
    <name type="scientific">marine sediment metagenome</name>
    <dbReference type="NCBI Taxonomy" id="412755"/>
    <lineage>
        <taxon>unclassified sequences</taxon>
        <taxon>metagenomes</taxon>
        <taxon>ecological metagenomes</taxon>
    </lineage>
</organism>
<evidence type="ECO:0000313" key="1">
    <source>
        <dbReference type="EMBL" id="KKM28179.1"/>
    </source>
</evidence>